<dbReference type="Gene3D" id="1.20.1280.50">
    <property type="match status" value="1"/>
</dbReference>
<protein>
    <recommendedName>
        <fullName evidence="1">F-box domain-containing protein</fullName>
    </recommendedName>
</protein>
<dbReference type="InterPro" id="IPR036047">
    <property type="entry name" value="F-box-like_dom_sf"/>
</dbReference>
<proteinExistence type="predicted"/>
<dbReference type="Pfam" id="PF00646">
    <property type="entry name" value="F-box"/>
    <property type="match status" value="1"/>
</dbReference>
<feature type="domain" description="F-box" evidence="1">
    <location>
        <begin position="56"/>
        <end position="105"/>
    </location>
</feature>
<evidence type="ECO:0000313" key="2">
    <source>
        <dbReference type="EMBL" id="KAG5174781.1"/>
    </source>
</evidence>
<reference evidence="2" key="1">
    <citation type="submission" date="2021-02" db="EMBL/GenBank/DDBJ databases">
        <title>Psilocybe cubensis genome.</title>
        <authorList>
            <person name="Mckernan K.J."/>
            <person name="Crawford S."/>
            <person name="Trippe A."/>
            <person name="Kane L.T."/>
            <person name="Mclaughlin S."/>
        </authorList>
    </citation>
    <scope>NUCLEOTIDE SEQUENCE [LARGE SCALE GENOMIC DNA]</scope>
    <source>
        <strain evidence="2">MGC-MH-2018</strain>
    </source>
</reference>
<dbReference type="SUPFAM" id="SSF81383">
    <property type="entry name" value="F-box domain"/>
    <property type="match status" value="1"/>
</dbReference>
<dbReference type="InterPro" id="IPR001810">
    <property type="entry name" value="F-box_dom"/>
</dbReference>
<name>A0A8H7YBE1_PSICU</name>
<dbReference type="PROSITE" id="PS50181">
    <property type="entry name" value="FBOX"/>
    <property type="match status" value="1"/>
</dbReference>
<organism evidence="2">
    <name type="scientific">Psilocybe cubensis</name>
    <name type="common">Psychedelic mushroom</name>
    <name type="synonym">Stropharia cubensis</name>
    <dbReference type="NCBI Taxonomy" id="181762"/>
    <lineage>
        <taxon>Eukaryota</taxon>
        <taxon>Fungi</taxon>
        <taxon>Dikarya</taxon>
        <taxon>Basidiomycota</taxon>
        <taxon>Agaricomycotina</taxon>
        <taxon>Agaricomycetes</taxon>
        <taxon>Agaricomycetidae</taxon>
        <taxon>Agaricales</taxon>
        <taxon>Agaricineae</taxon>
        <taxon>Strophariaceae</taxon>
        <taxon>Psilocybe</taxon>
    </lineage>
</organism>
<comment type="caution">
    <text evidence="2">The sequence shown here is derived from an EMBL/GenBank/DDBJ whole genome shotgun (WGS) entry which is preliminary data.</text>
</comment>
<accession>A0A8H7YBE1</accession>
<evidence type="ECO:0000259" key="1">
    <source>
        <dbReference type="PROSITE" id="PS50181"/>
    </source>
</evidence>
<gene>
    <name evidence="2" type="ORF">JR316_001449</name>
</gene>
<sequence length="338" mass="39018">MSLQRSMPEVPIEQICSISNSFQATRKEPLVLVPCLVAHEPQLIEPLEIESTSHAPITLQSLPIEILLHIFSFFELKPYIISHGVCKDWQHLLPLTELHPIRRRMLELYHSIISTPNHEMTRPWTLENMQPFDRQTYINTLLAQYPVIPAEFQMWILEWPNCLAIACTWPSLPVFISRSDGCQRRPGINWFGYAPTCPHLSAVVYKSGTPDVKVIPALLIWREHVITDWLVFDQDEPDLFGRVYVTDYMEDETSAVIPYSGEDPWRINEPYSDWIAYMEYLWGCTISALEQNPLYQLSDDPLILPKIGLIRNQHPYVINGLGAKSGQNPARKKNQKLC</sequence>
<dbReference type="EMBL" id="JAFIQS010000001">
    <property type="protein sequence ID" value="KAG5174781.1"/>
    <property type="molecule type" value="Genomic_DNA"/>
</dbReference>
<dbReference type="AlphaFoldDB" id="A0A8H7YBE1"/>